<dbReference type="PANTHER" id="PTHR21089">
    <property type="entry name" value="SHIKIMATE DEHYDROGENASE"/>
    <property type="match status" value="1"/>
</dbReference>
<sequence length="286" mass="31667">MHKFLAPYMVFGNPIKHSKSPMIHALFASQTNINHQYDKQLIPLDEFDDTIKNFFQTIGEGANVTVPFKEQAFKIADCLTDNAKMAGAVNTLIKLENGQILGDNTDGIGLLMDIRERGWLKLGNRLLLIGAGGAAKGAILPLLDEGFDITITNRTFEKAVHLVDQFGDYFARTDCNGRLRAARMPLLTNETKPFNIIINATSASIEGSVPTVPSTCFNEHTAIYDMFYGQEQTSFLAWFENKGCHNRADGLGMLVYQAAFAFERWHSVMPDAKAVLSAVRNTLSKA</sequence>
<dbReference type="UniPathway" id="UPA00053">
    <property type="reaction ID" value="UER00087"/>
</dbReference>
<dbReference type="GO" id="GO:0050661">
    <property type="term" value="F:NADP binding"/>
    <property type="evidence" value="ECO:0007669"/>
    <property type="project" value="InterPro"/>
</dbReference>
<feature type="binding site" evidence="8">
    <location>
        <begin position="153"/>
        <end position="158"/>
    </location>
    <ligand>
        <name>NADP(+)</name>
        <dbReference type="ChEBI" id="CHEBI:58349"/>
    </ligand>
</feature>
<feature type="active site" description="Proton acceptor" evidence="8">
    <location>
        <position position="69"/>
    </location>
</feature>
<feature type="binding site" evidence="8">
    <location>
        <position position="106"/>
    </location>
    <ligand>
        <name>shikimate</name>
        <dbReference type="ChEBI" id="CHEBI:36208"/>
    </ligand>
</feature>
<proteinExistence type="inferred from homology"/>
<keyword evidence="4 8" id="KW-0521">NADP</keyword>
<evidence type="ECO:0000256" key="2">
    <source>
        <dbReference type="ARBA" id="ARBA00012962"/>
    </source>
</evidence>
<dbReference type="SUPFAM" id="SSF51735">
    <property type="entry name" value="NAD(P)-binding Rossmann-fold domains"/>
    <property type="match status" value="1"/>
</dbReference>
<feature type="domain" description="SDH C-terminal" evidence="11">
    <location>
        <begin position="250"/>
        <end position="280"/>
    </location>
</feature>
<keyword evidence="3 8" id="KW-0028">Amino-acid biosynthesis</keyword>
<dbReference type="InterPro" id="IPR011342">
    <property type="entry name" value="Shikimate_DH"/>
</dbReference>
<dbReference type="NCBIfam" id="TIGR00507">
    <property type="entry name" value="aroE"/>
    <property type="match status" value="1"/>
</dbReference>
<feature type="domain" description="Quinate/shikimate 5-dehydrogenase/glutamyl-tRNA reductase" evidence="9">
    <location>
        <begin position="124"/>
        <end position="203"/>
    </location>
</feature>
<dbReference type="Pfam" id="PF01488">
    <property type="entry name" value="Shikimate_DH"/>
    <property type="match status" value="1"/>
</dbReference>
<dbReference type="HAMAP" id="MF_00222">
    <property type="entry name" value="Shikimate_DH_AroE"/>
    <property type="match status" value="1"/>
</dbReference>
<evidence type="ECO:0000259" key="11">
    <source>
        <dbReference type="Pfam" id="PF18317"/>
    </source>
</evidence>
<evidence type="ECO:0000256" key="5">
    <source>
        <dbReference type="ARBA" id="ARBA00023002"/>
    </source>
</evidence>
<dbReference type="RefSeq" id="WP_093318032.1">
    <property type="nucleotide sequence ID" value="NZ_FOHV01000005.1"/>
</dbReference>
<evidence type="ECO:0000256" key="6">
    <source>
        <dbReference type="ARBA" id="ARBA00023141"/>
    </source>
</evidence>
<comment type="function">
    <text evidence="8">Involved in the biosynthesis of the chorismate, which leads to the biosynthesis of aromatic amino acids. Catalyzes the reversible NADPH linked reduction of 3-dehydroshikimate (DHSA) to yield shikimate (SA).</text>
</comment>
<evidence type="ECO:0000256" key="7">
    <source>
        <dbReference type="ARBA" id="ARBA00049442"/>
    </source>
</evidence>
<feature type="binding site" evidence="8">
    <location>
        <position position="81"/>
    </location>
    <ligand>
        <name>NADP(+)</name>
        <dbReference type="ChEBI" id="CHEBI:58349"/>
    </ligand>
</feature>
<dbReference type="STRING" id="1123402.SAMN02583745_00826"/>
<evidence type="ECO:0000259" key="10">
    <source>
        <dbReference type="Pfam" id="PF08501"/>
    </source>
</evidence>
<evidence type="ECO:0000313" key="13">
    <source>
        <dbReference type="Proteomes" id="UP000242642"/>
    </source>
</evidence>
<dbReference type="InterPro" id="IPR013708">
    <property type="entry name" value="Shikimate_DH-bd_N"/>
</dbReference>
<reference evidence="13" key="1">
    <citation type="submission" date="2016-10" db="EMBL/GenBank/DDBJ databases">
        <authorList>
            <person name="Varghese N."/>
            <person name="Submissions S."/>
        </authorList>
    </citation>
    <scope>NUCLEOTIDE SEQUENCE [LARGE SCALE GENOMIC DNA]</scope>
    <source>
        <strain evidence="13">DSM 18579</strain>
    </source>
</reference>
<dbReference type="InterPro" id="IPR022893">
    <property type="entry name" value="Shikimate_DH_fam"/>
</dbReference>
<dbReference type="Pfam" id="PF08501">
    <property type="entry name" value="Shikimate_dh_N"/>
    <property type="match status" value="1"/>
</dbReference>
<dbReference type="InterPro" id="IPR006151">
    <property type="entry name" value="Shikm_DH/Glu-tRNA_Rdtase"/>
</dbReference>
<dbReference type="OrthoDB" id="9776868at2"/>
<feature type="binding site" evidence="8">
    <location>
        <position position="226"/>
    </location>
    <ligand>
        <name>NADP(+)</name>
        <dbReference type="ChEBI" id="CHEBI:58349"/>
    </ligand>
</feature>
<feature type="binding site" evidence="8">
    <location>
        <begin position="130"/>
        <end position="134"/>
    </location>
    <ligand>
        <name>NADP(+)</name>
        <dbReference type="ChEBI" id="CHEBI:58349"/>
    </ligand>
</feature>
<evidence type="ECO:0000313" key="12">
    <source>
        <dbReference type="EMBL" id="SES90219.1"/>
    </source>
</evidence>
<evidence type="ECO:0000256" key="8">
    <source>
        <dbReference type="HAMAP-Rule" id="MF_00222"/>
    </source>
</evidence>
<dbReference type="GO" id="GO:0005829">
    <property type="term" value="C:cytosol"/>
    <property type="evidence" value="ECO:0007669"/>
    <property type="project" value="TreeGrafter"/>
</dbReference>
<feature type="binding site" evidence="8">
    <location>
        <position position="257"/>
    </location>
    <ligand>
        <name>shikimate</name>
        <dbReference type="ChEBI" id="CHEBI:36208"/>
    </ligand>
</feature>
<comment type="catalytic activity">
    <reaction evidence="7 8">
        <text>shikimate + NADP(+) = 3-dehydroshikimate + NADPH + H(+)</text>
        <dbReference type="Rhea" id="RHEA:17737"/>
        <dbReference type="ChEBI" id="CHEBI:15378"/>
        <dbReference type="ChEBI" id="CHEBI:16630"/>
        <dbReference type="ChEBI" id="CHEBI:36208"/>
        <dbReference type="ChEBI" id="CHEBI:57783"/>
        <dbReference type="ChEBI" id="CHEBI:58349"/>
        <dbReference type="EC" id="1.1.1.25"/>
    </reaction>
</comment>
<dbReference type="PANTHER" id="PTHR21089:SF1">
    <property type="entry name" value="BIFUNCTIONAL 3-DEHYDROQUINATE DEHYDRATASE_SHIKIMATE DEHYDROGENASE, CHLOROPLASTIC"/>
    <property type="match status" value="1"/>
</dbReference>
<evidence type="ECO:0000256" key="4">
    <source>
        <dbReference type="ARBA" id="ARBA00022857"/>
    </source>
</evidence>
<feature type="binding site" evidence="8">
    <location>
        <position position="90"/>
    </location>
    <ligand>
        <name>shikimate</name>
        <dbReference type="ChEBI" id="CHEBI:36208"/>
    </ligand>
</feature>
<dbReference type="NCBIfam" id="NF001310">
    <property type="entry name" value="PRK00258.1-2"/>
    <property type="match status" value="1"/>
</dbReference>
<dbReference type="GO" id="GO:0009423">
    <property type="term" value="P:chorismate biosynthetic process"/>
    <property type="evidence" value="ECO:0007669"/>
    <property type="project" value="UniProtKB-UniRule"/>
</dbReference>
<organism evidence="12 13">
    <name type="scientific">Thorsellia anophelis DSM 18579</name>
    <dbReference type="NCBI Taxonomy" id="1123402"/>
    <lineage>
        <taxon>Bacteria</taxon>
        <taxon>Pseudomonadati</taxon>
        <taxon>Pseudomonadota</taxon>
        <taxon>Gammaproteobacteria</taxon>
        <taxon>Enterobacterales</taxon>
        <taxon>Thorselliaceae</taxon>
        <taxon>Thorsellia</taxon>
    </lineage>
</organism>
<evidence type="ECO:0000256" key="1">
    <source>
        <dbReference type="ARBA" id="ARBA00004871"/>
    </source>
</evidence>
<dbReference type="AlphaFoldDB" id="A0A1I0A931"/>
<accession>A0A1I0A931</accession>
<dbReference type="Gene3D" id="3.40.50.720">
    <property type="entry name" value="NAD(P)-binding Rossmann-like Domain"/>
    <property type="match status" value="1"/>
</dbReference>
<dbReference type="GO" id="GO:0009073">
    <property type="term" value="P:aromatic amino acid family biosynthetic process"/>
    <property type="evidence" value="ECO:0007669"/>
    <property type="project" value="UniProtKB-KW"/>
</dbReference>
<feature type="binding site" evidence="8">
    <location>
        <position position="250"/>
    </location>
    <ligand>
        <name>NADP(+)</name>
        <dbReference type="ChEBI" id="CHEBI:58349"/>
    </ligand>
</feature>
<dbReference type="FunFam" id="3.40.50.10860:FF:000006">
    <property type="entry name" value="Shikimate dehydrogenase (NADP(+))"/>
    <property type="match status" value="1"/>
</dbReference>
<dbReference type="GO" id="GO:0004764">
    <property type="term" value="F:shikimate 3-dehydrogenase (NADP+) activity"/>
    <property type="evidence" value="ECO:0007669"/>
    <property type="project" value="UniProtKB-UniRule"/>
</dbReference>
<protein>
    <recommendedName>
        <fullName evidence="2 8">Shikimate dehydrogenase (NADP(+))</fullName>
        <shortName evidence="8">SDH</shortName>
        <ecNumber evidence="2 8">1.1.1.25</ecNumber>
    </recommendedName>
</protein>
<feature type="binding site" evidence="8">
    <location>
        <position position="65"/>
    </location>
    <ligand>
        <name>shikimate</name>
        <dbReference type="ChEBI" id="CHEBI:36208"/>
    </ligand>
</feature>
<feature type="binding site" evidence="8">
    <location>
        <begin position="18"/>
        <end position="20"/>
    </location>
    <ligand>
        <name>shikimate</name>
        <dbReference type="ChEBI" id="CHEBI:36208"/>
    </ligand>
</feature>
<feature type="binding site" evidence="8">
    <location>
        <position position="228"/>
    </location>
    <ligand>
        <name>shikimate</name>
        <dbReference type="ChEBI" id="CHEBI:36208"/>
    </ligand>
</feature>
<comment type="pathway">
    <text evidence="1 8">Metabolic intermediate biosynthesis; chorismate biosynthesis; chorismate from D-erythrose 4-phosphate and phosphoenolpyruvate: step 4/7.</text>
</comment>
<keyword evidence="13" id="KW-1185">Reference proteome</keyword>
<dbReference type="EC" id="1.1.1.25" evidence="2 8"/>
<dbReference type="InterPro" id="IPR046346">
    <property type="entry name" value="Aminoacid_DH-like_N_sf"/>
</dbReference>
<dbReference type="Pfam" id="PF18317">
    <property type="entry name" value="SDH_C"/>
    <property type="match status" value="1"/>
</dbReference>
<comment type="subunit">
    <text evidence="8">Homodimer.</text>
</comment>
<name>A0A1I0A931_9GAMM</name>
<dbReference type="InterPro" id="IPR041121">
    <property type="entry name" value="SDH_C"/>
</dbReference>
<dbReference type="EMBL" id="FOHV01000005">
    <property type="protein sequence ID" value="SES90219.1"/>
    <property type="molecule type" value="Genomic_DNA"/>
</dbReference>
<dbReference type="Gene3D" id="3.40.50.10860">
    <property type="entry name" value="Leucine Dehydrogenase, chain A, domain 1"/>
    <property type="match status" value="1"/>
</dbReference>
<dbReference type="SUPFAM" id="SSF53223">
    <property type="entry name" value="Aminoacid dehydrogenase-like, N-terminal domain"/>
    <property type="match status" value="1"/>
</dbReference>
<gene>
    <name evidence="8" type="primary">aroE</name>
    <name evidence="12" type="ORF">SAMN02583745_00826</name>
</gene>
<comment type="similarity">
    <text evidence="8">Belongs to the shikimate dehydrogenase family.</text>
</comment>
<dbReference type="Proteomes" id="UP000242642">
    <property type="component" value="Unassembled WGS sequence"/>
</dbReference>
<dbReference type="GO" id="GO:0008652">
    <property type="term" value="P:amino acid biosynthetic process"/>
    <property type="evidence" value="ECO:0007669"/>
    <property type="project" value="UniProtKB-KW"/>
</dbReference>
<evidence type="ECO:0000256" key="3">
    <source>
        <dbReference type="ARBA" id="ARBA00022605"/>
    </source>
</evidence>
<keyword evidence="5 8" id="KW-0560">Oxidoreductase</keyword>
<evidence type="ECO:0000259" key="9">
    <source>
        <dbReference type="Pfam" id="PF01488"/>
    </source>
</evidence>
<dbReference type="GO" id="GO:0019632">
    <property type="term" value="P:shikimate metabolic process"/>
    <property type="evidence" value="ECO:0007669"/>
    <property type="project" value="InterPro"/>
</dbReference>
<dbReference type="InterPro" id="IPR036291">
    <property type="entry name" value="NAD(P)-bd_dom_sf"/>
</dbReference>
<feature type="domain" description="Shikimate dehydrogenase substrate binding N-terminal" evidence="10">
    <location>
        <begin position="10"/>
        <end position="92"/>
    </location>
</feature>
<keyword evidence="6 8" id="KW-0057">Aromatic amino acid biosynthesis</keyword>